<dbReference type="InterPro" id="IPR005560">
    <property type="entry name" value="Csp_YhjQ"/>
</dbReference>
<dbReference type="Proteomes" id="UP000830115">
    <property type="component" value="Chromosome"/>
</dbReference>
<dbReference type="CDD" id="cd08026">
    <property type="entry name" value="DUF326"/>
    <property type="match status" value="1"/>
</dbReference>
<proteinExistence type="predicted"/>
<dbReference type="RefSeq" id="WP_248862408.1">
    <property type="nucleotide sequence ID" value="NZ_CP086322.1"/>
</dbReference>
<evidence type="ECO:0000313" key="1">
    <source>
        <dbReference type="EMBL" id="UQA91600.1"/>
    </source>
</evidence>
<accession>A0ABY4M5G5</accession>
<dbReference type="Gene3D" id="1.20.1270.360">
    <property type="match status" value="1"/>
</dbReference>
<dbReference type="PANTHER" id="PTHR37310:SF1">
    <property type="entry name" value="CYTOPLASMIC PROTEIN"/>
    <property type="match status" value="1"/>
</dbReference>
<dbReference type="InterPro" id="IPR044543">
    <property type="entry name" value="YHJQ-like"/>
</dbReference>
<name>A0ABY4M5G5_9ACTN</name>
<organism evidence="1 2">
    <name type="scientific">Streptomyces halobius</name>
    <dbReference type="NCBI Taxonomy" id="2879846"/>
    <lineage>
        <taxon>Bacteria</taxon>
        <taxon>Bacillati</taxon>
        <taxon>Actinomycetota</taxon>
        <taxon>Actinomycetes</taxon>
        <taxon>Kitasatosporales</taxon>
        <taxon>Streptomycetaceae</taxon>
        <taxon>Streptomyces</taxon>
    </lineage>
</organism>
<keyword evidence="2" id="KW-1185">Reference proteome</keyword>
<dbReference type="EMBL" id="CP086322">
    <property type="protein sequence ID" value="UQA91600.1"/>
    <property type="molecule type" value="Genomic_DNA"/>
</dbReference>
<reference evidence="1" key="1">
    <citation type="submission" date="2021-10" db="EMBL/GenBank/DDBJ databases">
        <title>Streptomyces nigrumlapis sp.nov.,an antimicrobial producing actinobacterium isolated from Black Gobi rocks.</title>
        <authorList>
            <person name="Wen Y."/>
            <person name="Zhang W."/>
            <person name="Liu X.G."/>
        </authorList>
    </citation>
    <scope>NUCLEOTIDE SEQUENCE</scope>
    <source>
        <strain evidence="1">ST13-2-2</strain>
    </source>
</reference>
<dbReference type="Pfam" id="PF03860">
    <property type="entry name" value="Csp"/>
    <property type="match status" value="1"/>
</dbReference>
<protein>
    <submittedName>
        <fullName evidence="1">Four-helix bundle copper-binding protein</fullName>
    </submittedName>
</protein>
<sequence length="116" mass="13041">MTQMAEMSQQMRQCIDMCHEAHTMCGQTMQHALAKGGPMVERQTMMALMDCADMCSMCADMCMRQSRMASEMSKMCAEACRAAADTCSRFDDPQMRTCAEMTRKCADMCEQVAMAR</sequence>
<gene>
    <name evidence="1" type="ORF">K9S39_06775</name>
</gene>
<dbReference type="PANTHER" id="PTHR37310">
    <property type="entry name" value="CYTOPLASMIC PROTEIN-RELATED"/>
    <property type="match status" value="1"/>
</dbReference>
<evidence type="ECO:0000313" key="2">
    <source>
        <dbReference type="Proteomes" id="UP000830115"/>
    </source>
</evidence>